<dbReference type="OrthoDB" id="2631350at2759"/>
<evidence type="ECO:0000313" key="1">
    <source>
        <dbReference type="EMBL" id="KIY62131.1"/>
    </source>
</evidence>
<sequence length="454" mass="49967">MSGPPLDSLWKELGGFLPLVYVLPHQRSTDKRLCISHHVAEADWERLTFYTKRVHKMTYVNVSRSSSFSSTVYARLAALPNTMVLFPSLQSVTMNVHFAAFPAASLILYVHPPPKLRVAEIQFEDKTVSDDIAFTAIYNAMYHFSTIENLKITGTSLNLQAFADVGGGDALKCRSSTLRSLTVSSFSINGATLRLLSHFSSLEFLDIILPPNITAQEVTAKSTGFPSLKALVISTPRRAMISVLGLLPPTTLKSLHIEGSDSINGQLGLEDMAALHEALAERLTLESLTLGSPLFGSQFYVPSPEDPISGRIFHPLTTMSTVTYLSYHGPIPADIHDTPLEGWRNMRTLFLTSRLPVSHRILQSLARCCPHLVKLTMDISIPDEPLDGIVPTNHGLQNAHFRTRALSSPRKVALMLDLLFPHLQVVQGAADGWKGVMDIIACLQASRKLRGHTI</sequence>
<proteinExistence type="predicted"/>
<dbReference type="Gene3D" id="3.80.10.10">
    <property type="entry name" value="Ribonuclease Inhibitor"/>
    <property type="match status" value="1"/>
</dbReference>
<evidence type="ECO:0000313" key="2">
    <source>
        <dbReference type="Proteomes" id="UP000054007"/>
    </source>
</evidence>
<name>A0A0D7AXX7_9AGAR</name>
<dbReference type="InterPro" id="IPR032675">
    <property type="entry name" value="LRR_dom_sf"/>
</dbReference>
<gene>
    <name evidence="1" type="ORF">CYLTODRAFT_447373</name>
</gene>
<evidence type="ECO:0008006" key="3">
    <source>
        <dbReference type="Google" id="ProtNLM"/>
    </source>
</evidence>
<dbReference type="Proteomes" id="UP000054007">
    <property type="component" value="Unassembled WGS sequence"/>
</dbReference>
<accession>A0A0D7AXX7</accession>
<dbReference type="EMBL" id="KN880820">
    <property type="protein sequence ID" value="KIY62131.1"/>
    <property type="molecule type" value="Genomic_DNA"/>
</dbReference>
<dbReference type="AlphaFoldDB" id="A0A0D7AXX7"/>
<keyword evidence="2" id="KW-1185">Reference proteome</keyword>
<dbReference type="SUPFAM" id="SSF52047">
    <property type="entry name" value="RNI-like"/>
    <property type="match status" value="1"/>
</dbReference>
<reference evidence="1 2" key="1">
    <citation type="journal article" date="2015" name="Fungal Genet. Biol.">
        <title>Evolution of novel wood decay mechanisms in Agaricales revealed by the genome sequences of Fistulina hepatica and Cylindrobasidium torrendii.</title>
        <authorList>
            <person name="Floudas D."/>
            <person name="Held B.W."/>
            <person name="Riley R."/>
            <person name="Nagy L.G."/>
            <person name="Koehler G."/>
            <person name="Ransdell A.S."/>
            <person name="Younus H."/>
            <person name="Chow J."/>
            <person name="Chiniquy J."/>
            <person name="Lipzen A."/>
            <person name="Tritt A."/>
            <person name="Sun H."/>
            <person name="Haridas S."/>
            <person name="LaButti K."/>
            <person name="Ohm R.A."/>
            <person name="Kues U."/>
            <person name="Blanchette R.A."/>
            <person name="Grigoriev I.V."/>
            <person name="Minto R.E."/>
            <person name="Hibbett D.S."/>
        </authorList>
    </citation>
    <scope>NUCLEOTIDE SEQUENCE [LARGE SCALE GENOMIC DNA]</scope>
    <source>
        <strain evidence="1 2">FP15055 ss-10</strain>
    </source>
</reference>
<protein>
    <recommendedName>
        <fullName evidence="3">F-box domain-containing protein</fullName>
    </recommendedName>
</protein>
<organism evidence="1 2">
    <name type="scientific">Cylindrobasidium torrendii FP15055 ss-10</name>
    <dbReference type="NCBI Taxonomy" id="1314674"/>
    <lineage>
        <taxon>Eukaryota</taxon>
        <taxon>Fungi</taxon>
        <taxon>Dikarya</taxon>
        <taxon>Basidiomycota</taxon>
        <taxon>Agaricomycotina</taxon>
        <taxon>Agaricomycetes</taxon>
        <taxon>Agaricomycetidae</taxon>
        <taxon>Agaricales</taxon>
        <taxon>Marasmiineae</taxon>
        <taxon>Physalacriaceae</taxon>
        <taxon>Cylindrobasidium</taxon>
    </lineage>
</organism>